<gene>
    <name evidence="2" type="ORF">PMAYCL1PPCAC_22524</name>
</gene>
<dbReference type="Proteomes" id="UP001328107">
    <property type="component" value="Unassembled WGS sequence"/>
</dbReference>
<proteinExistence type="predicted"/>
<dbReference type="AlphaFoldDB" id="A0AAN5CYB4"/>
<protein>
    <submittedName>
        <fullName evidence="2">Uncharacterized protein</fullName>
    </submittedName>
</protein>
<organism evidence="2 3">
    <name type="scientific">Pristionchus mayeri</name>
    <dbReference type="NCBI Taxonomy" id="1317129"/>
    <lineage>
        <taxon>Eukaryota</taxon>
        <taxon>Metazoa</taxon>
        <taxon>Ecdysozoa</taxon>
        <taxon>Nematoda</taxon>
        <taxon>Chromadorea</taxon>
        <taxon>Rhabditida</taxon>
        <taxon>Rhabditina</taxon>
        <taxon>Diplogasteromorpha</taxon>
        <taxon>Diplogasteroidea</taxon>
        <taxon>Neodiplogasteridae</taxon>
        <taxon>Pristionchus</taxon>
    </lineage>
</organism>
<keyword evidence="1" id="KW-0812">Transmembrane</keyword>
<reference evidence="3" key="1">
    <citation type="submission" date="2022-10" db="EMBL/GenBank/DDBJ databases">
        <title>Genome assembly of Pristionchus species.</title>
        <authorList>
            <person name="Yoshida K."/>
            <person name="Sommer R.J."/>
        </authorList>
    </citation>
    <scope>NUCLEOTIDE SEQUENCE [LARGE SCALE GENOMIC DNA]</scope>
    <source>
        <strain evidence="3">RS5460</strain>
    </source>
</reference>
<name>A0AAN5CYB4_9BILA</name>
<sequence length="137" mass="15620">MVLPPGTRTAAMSLYLLIMGIVNTPSAQIIGFVCFFSNFIRLFDIFSGDSTIEEDRFHAFRKALLVSNIFMFASSLFFGILVAFFKEDCRRAEMEKEIEEPKEDAGEERRALLETKKGRTESVLDTYIRSRATTLDL</sequence>
<evidence type="ECO:0000313" key="3">
    <source>
        <dbReference type="Proteomes" id="UP001328107"/>
    </source>
</evidence>
<keyword evidence="1" id="KW-1133">Transmembrane helix</keyword>
<keyword evidence="3" id="KW-1185">Reference proteome</keyword>
<accession>A0AAN5CYB4</accession>
<comment type="caution">
    <text evidence="2">The sequence shown here is derived from an EMBL/GenBank/DDBJ whole genome shotgun (WGS) entry which is preliminary data.</text>
</comment>
<feature type="non-terminal residue" evidence="2">
    <location>
        <position position="137"/>
    </location>
</feature>
<dbReference type="EMBL" id="BTRK01000005">
    <property type="protein sequence ID" value="GMR52329.1"/>
    <property type="molecule type" value="Genomic_DNA"/>
</dbReference>
<evidence type="ECO:0000313" key="2">
    <source>
        <dbReference type="EMBL" id="GMR52329.1"/>
    </source>
</evidence>
<feature type="transmembrane region" description="Helical" evidence="1">
    <location>
        <begin position="63"/>
        <end position="85"/>
    </location>
</feature>
<keyword evidence="1" id="KW-0472">Membrane</keyword>
<evidence type="ECO:0000256" key="1">
    <source>
        <dbReference type="SAM" id="Phobius"/>
    </source>
</evidence>
<feature type="transmembrane region" description="Helical" evidence="1">
    <location>
        <begin position="12"/>
        <end position="43"/>
    </location>
</feature>